<organism evidence="1">
    <name type="scientific">marine sediment metagenome</name>
    <dbReference type="NCBI Taxonomy" id="412755"/>
    <lineage>
        <taxon>unclassified sequences</taxon>
        <taxon>metagenomes</taxon>
        <taxon>ecological metagenomes</taxon>
    </lineage>
</organism>
<proteinExistence type="predicted"/>
<accession>X1RUV3</accession>
<dbReference type="EMBL" id="BARW01002663">
    <property type="protein sequence ID" value="GAI59289.1"/>
    <property type="molecule type" value="Genomic_DNA"/>
</dbReference>
<sequence length="38" mass="4442">RLDWLIPSKKPALPRRLGKLVRVRTDKEGKFIELEGLL</sequence>
<name>X1RUV3_9ZZZZ</name>
<comment type="caution">
    <text evidence="1">The sequence shown here is derived from an EMBL/GenBank/DDBJ whole genome shotgun (WGS) entry which is preliminary data.</text>
</comment>
<feature type="non-terminal residue" evidence="1">
    <location>
        <position position="1"/>
    </location>
</feature>
<protein>
    <submittedName>
        <fullName evidence="1">Uncharacterized protein</fullName>
    </submittedName>
</protein>
<dbReference type="AlphaFoldDB" id="X1RUV3"/>
<evidence type="ECO:0000313" key="1">
    <source>
        <dbReference type="EMBL" id="GAI59289.1"/>
    </source>
</evidence>
<reference evidence="1" key="1">
    <citation type="journal article" date="2014" name="Front. Microbiol.">
        <title>High frequency of phylogenetically diverse reductive dehalogenase-homologous genes in deep subseafloor sedimentary metagenomes.</title>
        <authorList>
            <person name="Kawai M."/>
            <person name="Futagami T."/>
            <person name="Toyoda A."/>
            <person name="Takaki Y."/>
            <person name="Nishi S."/>
            <person name="Hori S."/>
            <person name="Arai W."/>
            <person name="Tsubouchi T."/>
            <person name="Morono Y."/>
            <person name="Uchiyama I."/>
            <person name="Ito T."/>
            <person name="Fujiyama A."/>
            <person name="Inagaki F."/>
            <person name="Takami H."/>
        </authorList>
    </citation>
    <scope>NUCLEOTIDE SEQUENCE</scope>
    <source>
        <strain evidence="1">Expedition CK06-06</strain>
    </source>
</reference>
<gene>
    <name evidence="1" type="ORF">S12H4_07279</name>
</gene>